<protein>
    <recommendedName>
        <fullName evidence="3 4">Dephospho-CoA kinase</fullName>
        <ecNumber evidence="3 4">2.7.1.24</ecNumber>
    </recommendedName>
    <alternativeName>
        <fullName evidence="3">Dephosphocoenzyme A kinase</fullName>
    </alternativeName>
</protein>
<keyword evidence="1 3" id="KW-0547">Nucleotide-binding</keyword>
<evidence type="ECO:0000256" key="2">
    <source>
        <dbReference type="ARBA" id="ARBA00022840"/>
    </source>
</evidence>
<dbReference type="GO" id="GO:0004140">
    <property type="term" value="F:dephospho-CoA kinase activity"/>
    <property type="evidence" value="ECO:0007669"/>
    <property type="project" value="UniProtKB-EC"/>
</dbReference>
<proteinExistence type="inferred from homology"/>
<dbReference type="CDD" id="cd02022">
    <property type="entry name" value="DPCK"/>
    <property type="match status" value="1"/>
</dbReference>
<dbReference type="Pfam" id="PF01121">
    <property type="entry name" value="CoaE"/>
    <property type="match status" value="1"/>
</dbReference>
<dbReference type="InterPro" id="IPR001977">
    <property type="entry name" value="Depp_CoAkinase"/>
</dbReference>
<feature type="binding site" evidence="3">
    <location>
        <begin position="10"/>
        <end position="15"/>
    </location>
    <ligand>
        <name>ATP</name>
        <dbReference type="ChEBI" id="CHEBI:30616"/>
    </ligand>
</feature>
<comment type="function">
    <text evidence="3">Catalyzes the phosphorylation of the 3'-hydroxyl group of dephosphocoenzyme A to form coenzyme A.</text>
</comment>
<gene>
    <name evidence="3 5" type="primary">coaE</name>
    <name evidence="5" type="ORF">VF724_02395</name>
</gene>
<keyword evidence="3 5" id="KW-0418">Kinase</keyword>
<dbReference type="EC" id="2.7.1.24" evidence="3 4"/>
<keyword evidence="6" id="KW-1185">Reference proteome</keyword>
<dbReference type="Gene3D" id="3.40.50.300">
    <property type="entry name" value="P-loop containing nucleotide triphosphate hydrolases"/>
    <property type="match status" value="1"/>
</dbReference>
<keyword evidence="3 5" id="KW-0808">Transferase</keyword>
<accession>A0ABU5ZDE2</accession>
<keyword evidence="3" id="KW-0173">Coenzyme A biosynthesis</keyword>
<evidence type="ECO:0000256" key="1">
    <source>
        <dbReference type="ARBA" id="ARBA00022741"/>
    </source>
</evidence>
<dbReference type="PROSITE" id="PS51219">
    <property type="entry name" value="DPCK"/>
    <property type="match status" value="1"/>
</dbReference>
<dbReference type="HAMAP" id="MF_00376">
    <property type="entry name" value="Dephospho_CoA_kinase"/>
    <property type="match status" value="1"/>
</dbReference>
<keyword evidence="3" id="KW-0963">Cytoplasm</keyword>
<evidence type="ECO:0000313" key="6">
    <source>
        <dbReference type="Proteomes" id="UP001310386"/>
    </source>
</evidence>
<keyword evidence="2 3" id="KW-0067">ATP-binding</keyword>
<dbReference type="PANTHER" id="PTHR10695:SF46">
    <property type="entry name" value="BIFUNCTIONAL COENZYME A SYNTHASE-RELATED"/>
    <property type="match status" value="1"/>
</dbReference>
<dbReference type="SUPFAM" id="SSF52540">
    <property type="entry name" value="P-loop containing nucleoside triphosphate hydrolases"/>
    <property type="match status" value="1"/>
</dbReference>
<comment type="caution">
    <text evidence="5">The sequence shown here is derived from an EMBL/GenBank/DDBJ whole genome shotgun (WGS) entry which is preliminary data.</text>
</comment>
<comment type="catalytic activity">
    <reaction evidence="3">
        <text>3'-dephospho-CoA + ATP = ADP + CoA + H(+)</text>
        <dbReference type="Rhea" id="RHEA:18245"/>
        <dbReference type="ChEBI" id="CHEBI:15378"/>
        <dbReference type="ChEBI" id="CHEBI:30616"/>
        <dbReference type="ChEBI" id="CHEBI:57287"/>
        <dbReference type="ChEBI" id="CHEBI:57328"/>
        <dbReference type="ChEBI" id="CHEBI:456216"/>
        <dbReference type="EC" id="2.7.1.24"/>
    </reaction>
</comment>
<reference evidence="5" key="1">
    <citation type="submission" date="2023-12" db="EMBL/GenBank/DDBJ databases">
        <title>Fervidustalea candida gen. nov., sp. nov., a novel member of the family Paenibacillaceae isolated from a geothermal area.</title>
        <authorList>
            <person name="Li W.-J."/>
            <person name="Jiao J.-Y."/>
            <person name="Chen Y."/>
        </authorList>
    </citation>
    <scope>NUCLEOTIDE SEQUENCE</scope>
    <source>
        <strain evidence="5">SYSU GA230002</strain>
    </source>
</reference>
<dbReference type="EMBL" id="JAYJLD010000002">
    <property type="protein sequence ID" value="MEB3100508.1"/>
    <property type="molecule type" value="Genomic_DNA"/>
</dbReference>
<organism evidence="5 6">
    <name type="scientific">Ferviditalea candida</name>
    <dbReference type="NCBI Taxonomy" id="3108399"/>
    <lineage>
        <taxon>Bacteria</taxon>
        <taxon>Bacillati</taxon>
        <taxon>Bacillota</taxon>
        <taxon>Bacilli</taxon>
        <taxon>Bacillales</taxon>
        <taxon>Paenibacillaceae</taxon>
        <taxon>Ferviditalea</taxon>
    </lineage>
</organism>
<evidence type="ECO:0000256" key="3">
    <source>
        <dbReference type="HAMAP-Rule" id="MF_00376"/>
    </source>
</evidence>
<comment type="subcellular location">
    <subcellularLocation>
        <location evidence="3">Cytoplasm</location>
    </subcellularLocation>
</comment>
<evidence type="ECO:0000313" key="5">
    <source>
        <dbReference type="EMBL" id="MEB3100508.1"/>
    </source>
</evidence>
<dbReference type="Proteomes" id="UP001310386">
    <property type="component" value="Unassembled WGS sequence"/>
</dbReference>
<dbReference type="PANTHER" id="PTHR10695">
    <property type="entry name" value="DEPHOSPHO-COA KINASE-RELATED"/>
    <property type="match status" value="1"/>
</dbReference>
<dbReference type="RefSeq" id="WP_371752615.1">
    <property type="nucleotide sequence ID" value="NZ_JAYJLD010000002.1"/>
</dbReference>
<name>A0ABU5ZDE2_9BACL</name>
<sequence length="198" mass="22117">MNIGLTGGIATGKSTVSKMLVDKGAILIDADQVAREVVLPGSAVLDKVYERFGQAIRNADGSLDRKKLGDIVFADRKARKDLEALLHPAIREIMKERMSRAELEHPESLVVADIPLLFESGLQHLYDEVLLVYVPEEIQIRRLMARDGIDEEQATLRIRAQMPIEDKKKMADIVIDNSGTPESTRNQIDLFWIGKGLK</sequence>
<comment type="pathway">
    <text evidence="3">Cofactor biosynthesis; coenzyme A biosynthesis; CoA from (R)-pantothenate: step 5/5.</text>
</comment>
<comment type="similarity">
    <text evidence="3">Belongs to the CoaE family.</text>
</comment>
<dbReference type="NCBIfam" id="TIGR00152">
    <property type="entry name" value="dephospho-CoA kinase"/>
    <property type="match status" value="1"/>
</dbReference>
<evidence type="ECO:0000256" key="4">
    <source>
        <dbReference type="NCBIfam" id="TIGR00152"/>
    </source>
</evidence>
<dbReference type="InterPro" id="IPR027417">
    <property type="entry name" value="P-loop_NTPase"/>
</dbReference>